<protein>
    <recommendedName>
        <fullName evidence="3">Swt1-like HEPN domain-containing protein</fullName>
    </recommendedName>
</protein>
<evidence type="ECO:0000313" key="2">
    <source>
        <dbReference type="Proteomes" id="UP000627166"/>
    </source>
</evidence>
<name>A0ABR8YUP3_9CLOT</name>
<accession>A0ABR8YUP3</accession>
<proteinExistence type="predicted"/>
<evidence type="ECO:0008006" key="3">
    <source>
        <dbReference type="Google" id="ProtNLM"/>
    </source>
</evidence>
<gene>
    <name evidence="1" type="ORF">H9637_13075</name>
</gene>
<keyword evidence="2" id="KW-1185">Reference proteome</keyword>
<organism evidence="1 2">
    <name type="scientific">Clostridium faecium</name>
    <dbReference type="NCBI Taxonomy" id="2762223"/>
    <lineage>
        <taxon>Bacteria</taxon>
        <taxon>Bacillati</taxon>
        <taxon>Bacillota</taxon>
        <taxon>Clostridia</taxon>
        <taxon>Eubacteriales</taxon>
        <taxon>Clostridiaceae</taxon>
        <taxon>Clostridium</taxon>
    </lineage>
</organism>
<dbReference type="RefSeq" id="WP_191740919.1">
    <property type="nucleotide sequence ID" value="NZ_JACSQB010000107.1"/>
</dbReference>
<evidence type="ECO:0000313" key="1">
    <source>
        <dbReference type="EMBL" id="MBD8047960.1"/>
    </source>
</evidence>
<sequence>MENIKILCINIKKEDEFEENSIVYDVYAKIKEKVEITDENVKYKTYEDYGLVEQDEEETEILEVESNFKYMGERYSMTLSKSTFSNDNAILYVDVDFIEDTVRVDETGVIISLYDFKIKLKNVLGKLYQEVHWQKDTQNESLSTKLYSKVHNIENRFREIINEYMIRVYGVGWFKNNIHSDYYKKYEDFSKWFRKSKYHTFKNIKTELFNLQITDLIEMLKESYPEEYVNKVNSSINTIRNILKDKADQVLKEDVLGLTSIWEKEKFSNIFGEDIETIWESFSNMRNMIAHNKPICKELFEDICNNVSDLEARFEQSERILNRKIKSNEEILRMKFYDDQMDRFYLQDCDLEELPDEEEIIERITDNEDIITLFNSFEEYKSEFSSYVEEILGYFSEVFDYIDLSDIEDAKEKLNLLNEVLHYDNKYEKCRFEKYINAMHDQQGLELIKEDFEDIIENMTHQFEEVTEKIEYDDISDFQEGVIAKLANIEGQNLEVEIVDWFCPERGSSDTIHVKVRYRGKEEARGIIEKSYGDYEILDDTYPMPTHSDDLYINIDEVNEYLDGFKNNNCGILEELRDQLYTICS</sequence>
<comment type="caution">
    <text evidence="1">The sequence shown here is derived from an EMBL/GenBank/DDBJ whole genome shotgun (WGS) entry which is preliminary data.</text>
</comment>
<reference evidence="1 2" key="1">
    <citation type="submission" date="2020-08" db="EMBL/GenBank/DDBJ databases">
        <title>A Genomic Blueprint of the Chicken Gut Microbiome.</title>
        <authorList>
            <person name="Gilroy R."/>
            <person name="Ravi A."/>
            <person name="Getino M."/>
            <person name="Pursley I."/>
            <person name="Horton D.L."/>
            <person name="Alikhan N.-F."/>
            <person name="Baker D."/>
            <person name="Gharbi K."/>
            <person name="Hall N."/>
            <person name="Watson M."/>
            <person name="Adriaenssens E.M."/>
            <person name="Foster-Nyarko E."/>
            <person name="Jarju S."/>
            <person name="Secka A."/>
            <person name="Antonio M."/>
            <person name="Oren A."/>
            <person name="Chaudhuri R."/>
            <person name="La Ragione R.M."/>
            <person name="Hildebrand F."/>
            <person name="Pallen M.J."/>
        </authorList>
    </citation>
    <scope>NUCLEOTIDE SEQUENCE [LARGE SCALE GENOMIC DNA]</scope>
    <source>
        <strain evidence="1 2">N37</strain>
    </source>
</reference>
<dbReference type="EMBL" id="JACSQB010000107">
    <property type="protein sequence ID" value="MBD8047960.1"/>
    <property type="molecule type" value="Genomic_DNA"/>
</dbReference>
<dbReference type="Proteomes" id="UP000627166">
    <property type="component" value="Unassembled WGS sequence"/>
</dbReference>